<evidence type="ECO:0000256" key="8">
    <source>
        <dbReference type="ARBA" id="ARBA00022723"/>
    </source>
</evidence>
<evidence type="ECO:0000256" key="7">
    <source>
        <dbReference type="ARBA" id="ARBA00022605"/>
    </source>
</evidence>
<comment type="caution">
    <text evidence="18">The sequence shown here is derived from an EMBL/GenBank/DDBJ whole genome shotgun (WGS) entry which is preliminary data.</text>
</comment>
<evidence type="ECO:0000313" key="19">
    <source>
        <dbReference type="Proteomes" id="UP001500791"/>
    </source>
</evidence>
<evidence type="ECO:0000256" key="13">
    <source>
        <dbReference type="ARBA" id="ARBA00025634"/>
    </source>
</evidence>
<dbReference type="Pfam" id="PF00425">
    <property type="entry name" value="Chorismate_bind"/>
    <property type="match status" value="1"/>
</dbReference>
<evidence type="ECO:0000256" key="15">
    <source>
        <dbReference type="RuleBase" id="RU364045"/>
    </source>
</evidence>
<keyword evidence="7 15" id="KW-0028">Amino-acid biosynthesis</keyword>
<keyword evidence="19" id="KW-1185">Reference proteome</keyword>
<protein>
    <recommendedName>
        <fullName evidence="6 15">Anthranilate synthase component 1</fullName>
        <ecNumber evidence="5 15">4.1.3.27</ecNumber>
    </recommendedName>
</protein>
<dbReference type="InterPro" id="IPR005256">
    <property type="entry name" value="Anth_synth_I_PabB"/>
</dbReference>
<accession>A0ABN0YJ07</accession>
<dbReference type="Proteomes" id="UP001500791">
    <property type="component" value="Unassembled WGS sequence"/>
</dbReference>
<dbReference type="NCBIfam" id="TIGR00564">
    <property type="entry name" value="trpE_most"/>
    <property type="match status" value="1"/>
</dbReference>
<evidence type="ECO:0000256" key="12">
    <source>
        <dbReference type="ARBA" id="ARBA00023239"/>
    </source>
</evidence>
<evidence type="ECO:0000313" key="18">
    <source>
        <dbReference type="EMBL" id="GAA0397218.1"/>
    </source>
</evidence>
<dbReference type="InterPro" id="IPR005801">
    <property type="entry name" value="ADC_synthase"/>
</dbReference>
<dbReference type="PRINTS" id="PR00095">
    <property type="entry name" value="ANTSNTHASEI"/>
</dbReference>
<sequence length="519" mass="55662">MSGAERTAFVNGLAAGQTQLLVRRLINDMETPVSAFLKVGHGRPYASLLESVEGGAVNGRYSIVTLSPDTVWRCRDGQADIARGDDILTDTFTPETLPALDSLRALIAASKFDLPADLPPMAAGLFGVFGYDMVRLLEPLGPANPDPLNLADAVLARPSLVAIFDSVKHEIVLVAAAYPDTSPDADLAYRAAVARLDEFEDRLRSPMPIQREAEPVPAPDFQSSVDEAGFAAMVAKAKEYIVAGDIFQVVLAHRFEAPWSQDPFAFYRALRRGNPSPYLFFLDYADFQLAGSSPEILVRLKDGRVTIRPLAGTRPRGETPELDKALEAELLADPKELAEHLMLLDLGRNDVGRVSIPGSVEVTESFVVERYSQVMHIVSNVNGAADPKLDAVDTLLAALPAGTLSGAPKVRAMEIIDELETEKRGVGYGGGVGYISANGEADICIVLRTAMFTDNRIFVQAGAGVVNDSDPAAEYAETLAKARAPMKAAGEAWRFNATTHNQPLAHSTKGLAGSDDFAS</sequence>
<dbReference type="PANTHER" id="PTHR11236">
    <property type="entry name" value="AMINOBENZOATE/ANTHRANILATE SYNTHASE"/>
    <property type="match status" value="1"/>
</dbReference>
<evidence type="ECO:0000256" key="1">
    <source>
        <dbReference type="ARBA" id="ARBA00001946"/>
    </source>
</evidence>
<reference evidence="18 19" key="1">
    <citation type="journal article" date="2019" name="Int. J. Syst. Evol. Microbiol.">
        <title>The Global Catalogue of Microorganisms (GCM) 10K type strain sequencing project: providing services to taxonomists for standard genome sequencing and annotation.</title>
        <authorList>
            <consortium name="The Broad Institute Genomics Platform"/>
            <consortium name="The Broad Institute Genome Sequencing Center for Infectious Disease"/>
            <person name="Wu L."/>
            <person name="Ma J."/>
        </authorList>
    </citation>
    <scope>NUCLEOTIDE SEQUENCE [LARGE SCALE GENOMIC DNA]</scope>
    <source>
        <strain evidence="18 19">JCM 13476</strain>
    </source>
</reference>
<dbReference type="Gene3D" id="3.60.120.10">
    <property type="entry name" value="Anthranilate synthase"/>
    <property type="match status" value="1"/>
</dbReference>
<dbReference type="EMBL" id="BAAAEJ010000008">
    <property type="protein sequence ID" value="GAA0397218.1"/>
    <property type="molecule type" value="Genomic_DNA"/>
</dbReference>
<dbReference type="Pfam" id="PF04715">
    <property type="entry name" value="Anth_synt_I_N"/>
    <property type="match status" value="1"/>
</dbReference>
<evidence type="ECO:0000256" key="11">
    <source>
        <dbReference type="ARBA" id="ARBA00023141"/>
    </source>
</evidence>
<comment type="pathway">
    <text evidence="2 15">Amino-acid biosynthesis; L-tryptophan biosynthesis; L-tryptophan from chorismate: step 1/5.</text>
</comment>
<dbReference type="EC" id="4.1.3.27" evidence="5 15"/>
<keyword evidence="9 15" id="KW-0822">Tryptophan biosynthesis</keyword>
<comment type="function">
    <text evidence="13 15">Part of a heterotetrameric complex that catalyzes the two-step biosynthesis of anthranilate, an intermediate in the biosynthesis of L-tryptophan. In the first step, the glutamine-binding beta subunit (TrpG) of anthranilate synthase (AS) provides the glutamine amidotransferase activity which generates ammonia as a substrate that, along with chorismate, is used in the second step, catalyzed by the large alpha subunit of AS (TrpE) to produce anthranilate. In the absence of TrpG, TrpE can synthesize anthranilate directly from chorismate and high concentrations of ammonia.</text>
</comment>
<evidence type="ECO:0000256" key="9">
    <source>
        <dbReference type="ARBA" id="ARBA00022822"/>
    </source>
</evidence>
<evidence type="ECO:0000256" key="3">
    <source>
        <dbReference type="ARBA" id="ARBA00009562"/>
    </source>
</evidence>
<dbReference type="SUPFAM" id="SSF56322">
    <property type="entry name" value="ADC synthase"/>
    <property type="match status" value="1"/>
</dbReference>
<comment type="similarity">
    <text evidence="3 15">Belongs to the anthranilate synthase component I family.</text>
</comment>
<keyword evidence="11 15" id="KW-0057">Aromatic amino acid biosynthesis</keyword>
<keyword evidence="8 15" id="KW-0479">Metal-binding</keyword>
<evidence type="ECO:0000256" key="14">
    <source>
        <dbReference type="ARBA" id="ARBA00047683"/>
    </source>
</evidence>
<keyword evidence="12 15" id="KW-0456">Lyase</keyword>
<evidence type="ECO:0000256" key="10">
    <source>
        <dbReference type="ARBA" id="ARBA00022842"/>
    </source>
</evidence>
<organism evidence="18 19">
    <name type="scientific">Brevundimonas terrae</name>
    <dbReference type="NCBI Taxonomy" id="363631"/>
    <lineage>
        <taxon>Bacteria</taxon>
        <taxon>Pseudomonadati</taxon>
        <taxon>Pseudomonadota</taxon>
        <taxon>Alphaproteobacteria</taxon>
        <taxon>Caulobacterales</taxon>
        <taxon>Caulobacteraceae</taxon>
        <taxon>Brevundimonas</taxon>
    </lineage>
</organism>
<gene>
    <name evidence="15 18" type="primary">trpE</name>
    <name evidence="18" type="ORF">GCM10009093_24880</name>
</gene>
<feature type="domain" description="Chorismate-utilising enzyme C-terminal" evidence="16">
    <location>
        <begin position="227"/>
        <end position="481"/>
    </location>
</feature>
<comment type="catalytic activity">
    <reaction evidence="14 15">
        <text>chorismate + L-glutamine = anthranilate + pyruvate + L-glutamate + H(+)</text>
        <dbReference type="Rhea" id="RHEA:21732"/>
        <dbReference type="ChEBI" id="CHEBI:15361"/>
        <dbReference type="ChEBI" id="CHEBI:15378"/>
        <dbReference type="ChEBI" id="CHEBI:16567"/>
        <dbReference type="ChEBI" id="CHEBI:29748"/>
        <dbReference type="ChEBI" id="CHEBI:29985"/>
        <dbReference type="ChEBI" id="CHEBI:58359"/>
        <dbReference type="EC" id="4.1.3.27"/>
    </reaction>
</comment>
<dbReference type="PANTHER" id="PTHR11236:SF48">
    <property type="entry name" value="ISOCHORISMATE SYNTHASE MENF"/>
    <property type="match status" value="1"/>
</dbReference>
<keyword evidence="10 15" id="KW-0460">Magnesium</keyword>
<comment type="subunit">
    <text evidence="4 15">Heterotetramer consisting of two non-identical subunits: a beta subunit (TrpG) and a large alpha subunit (TrpE).</text>
</comment>
<dbReference type="InterPro" id="IPR015890">
    <property type="entry name" value="Chorismate_C"/>
</dbReference>
<evidence type="ECO:0000256" key="4">
    <source>
        <dbReference type="ARBA" id="ARBA00011575"/>
    </source>
</evidence>
<dbReference type="InterPro" id="IPR006805">
    <property type="entry name" value="Anth_synth_I_N"/>
</dbReference>
<name>A0ABN0YJ07_9CAUL</name>
<evidence type="ECO:0000256" key="5">
    <source>
        <dbReference type="ARBA" id="ARBA00012266"/>
    </source>
</evidence>
<dbReference type="RefSeq" id="WP_167177835.1">
    <property type="nucleotide sequence ID" value="NZ_BAAAEJ010000008.1"/>
</dbReference>
<evidence type="ECO:0000256" key="6">
    <source>
        <dbReference type="ARBA" id="ARBA00020653"/>
    </source>
</evidence>
<comment type="cofactor">
    <cofactor evidence="1 15">
        <name>Mg(2+)</name>
        <dbReference type="ChEBI" id="CHEBI:18420"/>
    </cofactor>
</comment>
<dbReference type="InterPro" id="IPR019999">
    <property type="entry name" value="Anth_synth_I-like"/>
</dbReference>
<proteinExistence type="inferred from homology"/>
<evidence type="ECO:0000259" key="16">
    <source>
        <dbReference type="Pfam" id="PF00425"/>
    </source>
</evidence>
<feature type="domain" description="Anthranilate synthase component I N-terminal" evidence="17">
    <location>
        <begin position="28"/>
        <end position="172"/>
    </location>
</feature>
<evidence type="ECO:0000256" key="2">
    <source>
        <dbReference type="ARBA" id="ARBA00004873"/>
    </source>
</evidence>
<evidence type="ECO:0000259" key="17">
    <source>
        <dbReference type="Pfam" id="PF04715"/>
    </source>
</evidence>